<sequence>MARCGRAAYGGAMRITHLGHACLLVEIGGARLLIDPGTFSPEAQHQRDLDAVLVTHQHPDHLDVDRLPALLEANPRAQLVTDPETAAQLGGKGIDAEALRAGDEVEVGTVTVSGVGEMHALIHDDIPRIHNTGMRLTAEGEPSFFHPGDAVDADPGEIDVLAFPLSAPWARSRDMTGFLRRIAAPHAIPVHDALLSEVGRTLYLTQAGNLGSKGTEIHDLSGGRSREFTR</sequence>
<accession>A0ABN3UV10</accession>
<feature type="domain" description="Metallo-beta-lactamase" evidence="1">
    <location>
        <begin position="19"/>
        <end position="186"/>
    </location>
</feature>
<dbReference type="InterPro" id="IPR036866">
    <property type="entry name" value="RibonucZ/Hydroxyglut_hydro"/>
</dbReference>
<proteinExistence type="predicted"/>
<evidence type="ECO:0000313" key="3">
    <source>
        <dbReference type="Proteomes" id="UP001501326"/>
    </source>
</evidence>
<protein>
    <submittedName>
        <fullName evidence="2">MBL fold metallo-hydrolase</fullName>
    </submittedName>
</protein>
<dbReference type="Gene3D" id="3.60.15.10">
    <property type="entry name" value="Ribonuclease Z/Hydroxyacylglutathione hydrolase-like"/>
    <property type="match status" value="1"/>
</dbReference>
<dbReference type="PANTHER" id="PTHR43546">
    <property type="entry name" value="UPF0173 METAL-DEPENDENT HYDROLASE MJ1163-RELATED"/>
    <property type="match status" value="1"/>
</dbReference>
<dbReference type="SMART" id="SM00849">
    <property type="entry name" value="Lactamase_B"/>
    <property type="match status" value="1"/>
</dbReference>
<dbReference type="InterPro" id="IPR001279">
    <property type="entry name" value="Metallo-B-lactamas"/>
</dbReference>
<gene>
    <name evidence="2" type="ORF">GCM10009867_32880</name>
</gene>
<keyword evidence="3" id="KW-1185">Reference proteome</keyword>
<dbReference type="Pfam" id="PF13483">
    <property type="entry name" value="Lactamase_B_3"/>
    <property type="match status" value="1"/>
</dbReference>
<dbReference type="EMBL" id="BAAARN010000004">
    <property type="protein sequence ID" value="GAA2738946.1"/>
    <property type="molecule type" value="Genomic_DNA"/>
</dbReference>
<evidence type="ECO:0000259" key="1">
    <source>
        <dbReference type="SMART" id="SM00849"/>
    </source>
</evidence>
<dbReference type="InterPro" id="IPR050114">
    <property type="entry name" value="UPF0173_UPF0282_UlaG_hydrolase"/>
</dbReference>
<dbReference type="SUPFAM" id="SSF56281">
    <property type="entry name" value="Metallo-hydrolase/oxidoreductase"/>
    <property type="match status" value="1"/>
</dbReference>
<evidence type="ECO:0000313" key="2">
    <source>
        <dbReference type="EMBL" id="GAA2738946.1"/>
    </source>
</evidence>
<dbReference type="PANTHER" id="PTHR43546:SF3">
    <property type="entry name" value="UPF0173 METAL-DEPENDENT HYDROLASE MJ1163"/>
    <property type="match status" value="1"/>
</dbReference>
<reference evidence="2 3" key="1">
    <citation type="journal article" date="2019" name="Int. J. Syst. Evol. Microbiol.">
        <title>The Global Catalogue of Microorganisms (GCM) 10K type strain sequencing project: providing services to taxonomists for standard genome sequencing and annotation.</title>
        <authorList>
            <consortium name="The Broad Institute Genomics Platform"/>
            <consortium name="The Broad Institute Genome Sequencing Center for Infectious Disease"/>
            <person name="Wu L."/>
            <person name="Ma J."/>
        </authorList>
    </citation>
    <scope>NUCLEOTIDE SEQUENCE [LARGE SCALE GENOMIC DNA]</scope>
    <source>
        <strain evidence="2 3">JCM 16378</strain>
    </source>
</reference>
<comment type="caution">
    <text evidence="2">The sequence shown here is derived from an EMBL/GenBank/DDBJ whole genome shotgun (WGS) entry which is preliminary data.</text>
</comment>
<name>A0ABN3UV10_9MICO</name>
<dbReference type="Proteomes" id="UP001501326">
    <property type="component" value="Unassembled WGS sequence"/>
</dbReference>
<organism evidence="2 3">
    <name type="scientific">Pedococcus aerophilus</name>
    <dbReference type="NCBI Taxonomy" id="436356"/>
    <lineage>
        <taxon>Bacteria</taxon>
        <taxon>Bacillati</taxon>
        <taxon>Actinomycetota</taxon>
        <taxon>Actinomycetes</taxon>
        <taxon>Micrococcales</taxon>
        <taxon>Intrasporangiaceae</taxon>
        <taxon>Pedococcus</taxon>
    </lineage>
</organism>